<dbReference type="InterPro" id="IPR000504">
    <property type="entry name" value="RRM_dom"/>
</dbReference>
<keyword evidence="1" id="KW-0694">RNA-binding</keyword>
<dbReference type="EMBL" id="HBER01000541">
    <property type="protein sequence ID" value="CAD8522487.1"/>
    <property type="molecule type" value="Transcribed_RNA"/>
</dbReference>
<evidence type="ECO:0000256" key="1">
    <source>
        <dbReference type="PROSITE-ProRule" id="PRU00176"/>
    </source>
</evidence>
<protein>
    <recommendedName>
        <fullName evidence="3">RRM domain-containing protein</fullName>
    </recommendedName>
</protein>
<reference evidence="4" key="1">
    <citation type="submission" date="2021-01" db="EMBL/GenBank/DDBJ databases">
        <authorList>
            <person name="Corre E."/>
            <person name="Pelletier E."/>
            <person name="Niang G."/>
            <person name="Scheremetjew M."/>
            <person name="Finn R."/>
            <person name="Kale V."/>
            <person name="Holt S."/>
            <person name="Cochrane G."/>
            <person name="Meng A."/>
            <person name="Brown T."/>
            <person name="Cohen L."/>
        </authorList>
    </citation>
    <scope>NUCLEOTIDE SEQUENCE</scope>
    <source>
        <strain evidence="4">RCC1130</strain>
    </source>
</reference>
<organism evidence="4">
    <name type="scientific">Calcidiscus leptoporus</name>
    <dbReference type="NCBI Taxonomy" id="127549"/>
    <lineage>
        <taxon>Eukaryota</taxon>
        <taxon>Haptista</taxon>
        <taxon>Haptophyta</taxon>
        <taxon>Prymnesiophyceae</taxon>
        <taxon>Coccolithales</taxon>
        <taxon>Calcidiscaceae</taxon>
        <taxon>Calcidiscus</taxon>
    </lineage>
</organism>
<dbReference type="GO" id="GO:0003723">
    <property type="term" value="F:RNA binding"/>
    <property type="evidence" value="ECO:0007669"/>
    <property type="project" value="UniProtKB-UniRule"/>
</dbReference>
<dbReference type="InterPro" id="IPR035979">
    <property type="entry name" value="RBD_domain_sf"/>
</dbReference>
<proteinExistence type="predicted"/>
<name>A0A7S0NN01_9EUKA</name>
<evidence type="ECO:0000313" key="4">
    <source>
        <dbReference type="EMBL" id="CAD8522487.1"/>
    </source>
</evidence>
<feature type="domain" description="RRM" evidence="3">
    <location>
        <begin position="63"/>
        <end position="140"/>
    </location>
</feature>
<feature type="region of interest" description="Disordered" evidence="2">
    <location>
        <begin position="141"/>
        <end position="167"/>
    </location>
</feature>
<feature type="compositionally biased region" description="Polar residues" evidence="2">
    <location>
        <begin position="141"/>
        <end position="157"/>
    </location>
</feature>
<gene>
    <name evidence="4" type="ORF">CLEP1334_LOCUS296</name>
</gene>
<sequence>MGNMGNMGGLMGCSMGGLPVTMPLAQLQSMVGNSLGGATVGTRVLAESGSGGGHGGRNGQPCPTLFVTRMPRSATEETVRALFPNATRVFCSKKPLREGEDRTAYVSFESTEVAMSERLRVNGLQLEQNSVGLHVTFSTKPQDQQGYQSQGSLPSATQQMQSGALQGGGALQQQGMFHDYAFAAGMASGMPSCMGLGMQANDF</sequence>
<dbReference type="AlphaFoldDB" id="A0A7S0NN01"/>
<dbReference type="SUPFAM" id="SSF54928">
    <property type="entry name" value="RNA-binding domain, RBD"/>
    <property type="match status" value="1"/>
</dbReference>
<dbReference type="PROSITE" id="PS50102">
    <property type="entry name" value="RRM"/>
    <property type="match status" value="1"/>
</dbReference>
<dbReference type="Gene3D" id="3.30.70.330">
    <property type="match status" value="1"/>
</dbReference>
<accession>A0A7S0NN01</accession>
<evidence type="ECO:0000259" key="3">
    <source>
        <dbReference type="PROSITE" id="PS50102"/>
    </source>
</evidence>
<dbReference type="InterPro" id="IPR012677">
    <property type="entry name" value="Nucleotide-bd_a/b_plait_sf"/>
</dbReference>
<evidence type="ECO:0000256" key="2">
    <source>
        <dbReference type="SAM" id="MobiDB-lite"/>
    </source>
</evidence>